<dbReference type="EMBL" id="JAVYJV010000006">
    <property type="protein sequence ID" value="KAK4367850.1"/>
    <property type="molecule type" value="Genomic_DNA"/>
</dbReference>
<protein>
    <recommendedName>
        <fullName evidence="4">F-box domain-containing protein</fullName>
    </recommendedName>
</protein>
<organism evidence="2 3">
    <name type="scientific">Anisodus tanguticus</name>
    <dbReference type="NCBI Taxonomy" id="243964"/>
    <lineage>
        <taxon>Eukaryota</taxon>
        <taxon>Viridiplantae</taxon>
        <taxon>Streptophyta</taxon>
        <taxon>Embryophyta</taxon>
        <taxon>Tracheophyta</taxon>
        <taxon>Spermatophyta</taxon>
        <taxon>Magnoliopsida</taxon>
        <taxon>eudicotyledons</taxon>
        <taxon>Gunneridae</taxon>
        <taxon>Pentapetalae</taxon>
        <taxon>asterids</taxon>
        <taxon>lamiids</taxon>
        <taxon>Solanales</taxon>
        <taxon>Solanaceae</taxon>
        <taxon>Solanoideae</taxon>
        <taxon>Hyoscyameae</taxon>
        <taxon>Anisodus</taxon>
    </lineage>
</organism>
<name>A0AAE1SDP5_9SOLA</name>
<comment type="caution">
    <text evidence="2">The sequence shown here is derived from an EMBL/GenBank/DDBJ whole genome shotgun (WGS) entry which is preliminary data.</text>
</comment>
<dbReference type="Proteomes" id="UP001291623">
    <property type="component" value="Unassembled WGS sequence"/>
</dbReference>
<evidence type="ECO:0000256" key="1">
    <source>
        <dbReference type="SAM" id="MobiDB-lite"/>
    </source>
</evidence>
<dbReference type="AlphaFoldDB" id="A0AAE1SDP5"/>
<gene>
    <name evidence="2" type="ORF">RND71_011642</name>
</gene>
<sequence>MGEQHQSPGGSYGDDGNSEGLSEECADTSGIDWISKLPDALIIQILSLIPLTEQLFSLNVGNTSGLVSTTLFMSTGTTILQIHSLTM</sequence>
<evidence type="ECO:0000313" key="3">
    <source>
        <dbReference type="Proteomes" id="UP001291623"/>
    </source>
</evidence>
<evidence type="ECO:0000313" key="2">
    <source>
        <dbReference type="EMBL" id="KAK4367850.1"/>
    </source>
</evidence>
<evidence type="ECO:0008006" key="4">
    <source>
        <dbReference type="Google" id="ProtNLM"/>
    </source>
</evidence>
<proteinExistence type="predicted"/>
<keyword evidence="3" id="KW-1185">Reference proteome</keyword>
<accession>A0AAE1SDP5</accession>
<reference evidence="2" key="1">
    <citation type="submission" date="2023-12" db="EMBL/GenBank/DDBJ databases">
        <title>Genome assembly of Anisodus tanguticus.</title>
        <authorList>
            <person name="Wang Y.-J."/>
        </authorList>
    </citation>
    <scope>NUCLEOTIDE SEQUENCE</scope>
    <source>
        <strain evidence="2">KB-2021</strain>
        <tissue evidence="2">Leaf</tissue>
    </source>
</reference>
<feature type="region of interest" description="Disordered" evidence="1">
    <location>
        <begin position="1"/>
        <end position="24"/>
    </location>
</feature>